<dbReference type="PANTHER" id="PTHR43124">
    <property type="entry name" value="PURINE EFFLUX PUMP PBUE"/>
    <property type="match status" value="1"/>
</dbReference>
<dbReference type="PROSITE" id="PS50850">
    <property type="entry name" value="MFS"/>
    <property type="match status" value="1"/>
</dbReference>
<feature type="domain" description="Major facilitator superfamily (MFS) profile" evidence="8">
    <location>
        <begin position="6"/>
        <end position="384"/>
    </location>
</feature>
<comment type="caution">
    <text evidence="9">The sequence shown here is derived from an EMBL/GenBank/DDBJ whole genome shotgun (WGS) entry which is preliminary data.</text>
</comment>
<feature type="transmembrane region" description="Helical" evidence="7">
    <location>
        <begin position="330"/>
        <end position="348"/>
    </location>
</feature>
<dbReference type="EMBL" id="AKVJ01000022">
    <property type="protein sequence ID" value="EIW18737.1"/>
    <property type="molecule type" value="Genomic_DNA"/>
</dbReference>
<evidence type="ECO:0000256" key="6">
    <source>
        <dbReference type="ARBA" id="ARBA00023136"/>
    </source>
</evidence>
<dbReference type="SUPFAM" id="SSF103473">
    <property type="entry name" value="MFS general substrate transporter"/>
    <property type="match status" value="1"/>
</dbReference>
<dbReference type="InterPro" id="IPR036259">
    <property type="entry name" value="MFS_trans_sf"/>
</dbReference>
<evidence type="ECO:0000259" key="8">
    <source>
        <dbReference type="PROSITE" id="PS50850"/>
    </source>
</evidence>
<comment type="subcellular location">
    <subcellularLocation>
        <location evidence="1">Cell membrane</location>
        <topology evidence="1">Multi-pass membrane protein</topology>
    </subcellularLocation>
</comment>
<feature type="transmembrane region" description="Helical" evidence="7">
    <location>
        <begin position="297"/>
        <end position="318"/>
    </location>
</feature>
<feature type="transmembrane region" description="Helical" evidence="7">
    <location>
        <begin position="272"/>
        <end position="291"/>
    </location>
</feature>
<feature type="transmembrane region" description="Helical" evidence="7">
    <location>
        <begin position="101"/>
        <end position="120"/>
    </location>
</feature>
<keyword evidence="6 7" id="KW-0472">Membrane</keyword>
<evidence type="ECO:0000256" key="1">
    <source>
        <dbReference type="ARBA" id="ARBA00004651"/>
    </source>
</evidence>
<protein>
    <submittedName>
        <fullName evidence="9">Major facilitator superfamily MFS_1</fullName>
    </submittedName>
</protein>
<keyword evidence="4 7" id="KW-0812">Transmembrane</keyword>
<evidence type="ECO:0000256" key="3">
    <source>
        <dbReference type="ARBA" id="ARBA00022475"/>
    </source>
</evidence>
<feature type="transmembrane region" description="Helical" evidence="7">
    <location>
        <begin position="360"/>
        <end position="378"/>
    </location>
</feature>
<gene>
    <name evidence="9" type="ORF">FB4_0262</name>
</gene>
<dbReference type="Pfam" id="PF07690">
    <property type="entry name" value="MFS_1"/>
    <property type="match status" value="1"/>
</dbReference>
<dbReference type="RefSeq" id="WP_007933037.1">
    <property type="nucleotide sequence ID" value="NZ_AKVJ01000022.1"/>
</dbReference>
<dbReference type="InterPro" id="IPR050189">
    <property type="entry name" value="MFS_Efflux_Transporters"/>
</dbReference>
<keyword evidence="2" id="KW-0813">Transport</keyword>
<dbReference type="Gene3D" id="1.20.1250.20">
    <property type="entry name" value="MFS general substrate transporter like domains"/>
    <property type="match status" value="1"/>
</dbReference>
<dbReference type="CDD" id="cd17325">
    <property type="entry name" value="MFS_MdtG_SLC18_like"/>
    <property type="match status" value="1"/>
</dbReference>
<reference evidence="9 10" key="1">
    <citation type="journal article" date="2012" name="J. Bacteriol.">
        <title>Draft Genome Sequences for Two Metal-Reducing Pelosinus fermentans Strains Isolated from a Cr(VI)-Contaminated Site and for Type Strain R7.</title>
        <authorList>
            <person name="Brown S.D."/>
            <person name="Podar M."/>
            <person name="Klingeman D.M."/>
            <person name="Johnson C.M."/>
            <person name="Yang Z.K."/>
            <person name="Utturkar S.M."/>
            <person name="Land M.L."/>
            <person name="Mosher J.J."/>
            <person name="Hurt R.A.Jr."/>
            <person name="Phelps T.J."/>
            <person name="Palumbo A.V."/>
            <person name="Arkin A.P."/>
            <person name="Hazen T.C."/>
            <person name="Elias D.A."/>
        </authorList>
    </citation>
    <scope>NUCLEOTIDE SEQUENCE [LARGE SCALE GENOMIC DNA]</scope>
    <source>
        <strain evidence="9 10">B4</strain>
    </source>
</reference>
<dbReference type="Proteomes" id="UP000004324">
    <property type="component" value="Unassembled WGS sequence"/>
</dbReference>
<evidence type="ECO:0000313" key="10">
    <source>
        <dbReference type="Proteomes" id="UP000004324"/>
    </source>
</evidence>
<sequence>MFKHSQLLVLSVAAFLLMLGDGMVLALLPQTVITLANSSSLVGYLASTYAFAQVASQLPIGVFADRWGFKFFVLMGYILSVIAGLLFYSTNSVNLIFCGRILQGIGEAPILSLAPAVLSLRYPENKGKAIGVYNASIYLGMTIGPFLRVVLFKTWSDNQIFLFYAILCVAGAIIIACSMKNKLKNQNVVTETITIKSLLALTRNPQILAVLSGIALYGAGFGIFMTIIPAFLILVKGYSQSYINIFFSLFYIAISMAQIVIGCLSDRLGRQVFMIVGMLAAAGGLAISLYFDHFALTAALCFSSFGLGTYYLASMAFLNEKVSDGNKGAITGIYYLFWGIGMFWGPLILNSYIEENSYSLGFYIFSEMLVIQAIVLFASKFYPFQATKEVL</sequence>
<feature type="transmembrane region" description="Helical" evidence="7">
    <location>
        <begin position="207"/>
        <end position="235"/>
    </location>
</feature>
<evidence type="ECO:0000256" key="5">
    <source>
        <dbReference type="ARBA" id="ARBA00022989"/>
    </source>
</evidence>
<accession>I9B0Q9</accession>
<dbReference type="GO" id="GO:0005886">
    <property type="term" value="C:plasma membrane"/>
    <property type="evidence" value="ECO:0007669"/>
    <property type="project" value="UniProtKB-SubCell"/>
</dbReference>
<dbReference type="PANTHER" id="PTHR43124:SF3">
    <property type="entry name" value="CHLORAMPHENICOL EFFLUX PUMP RV0191"/>
    <property type="match status" value="1"/>
</dbReference>
<keyword evidence="10" id="KW-1185">Reference proteome</keyword>
<dbReference type="AlphaFoldDB" id="I9B0Q9"/>
<dbReference type="InterPro" id="IPR011701">
    <property type="entry name" value="MFS"/>
</dbReference>
<keyword evidence="5 7" id="KW-1133">Transmembrane helix</keyword>
<evidence type="ECO:0000313" key="9">
    <source>
        <dbReference type="EMBL" id="EIW18737.1"/>
    </source>
</evidence>
<dbReference type="InterPro" id="IPR020846">
    <property type="entry name" value="MFS_dom"/>
</dbReference>
<feature type="transmembrane region" description="Helical" evidence="7">
    <location>
        <begin position="241"/>
        <end position="265"/>
    </location>
</feature>
<dbReference type="OrthoDB" id="6360at2"/>
<dbReference type="PATRIC" id="fig|1149862.3.peg.1674"/>
<name>I9B0Q9_9FIRM</name>
<feature type="transmembrane region" description="Helical" evidence="7">
    <location>
        <begin position="42"/>
        <end position="64"/>
    </location>
</feature>
<keyword evidence="3" id="KW-1003">Cell membrane</keyword>
<dbReference type="GO" id="GO:0022857">
    <property type="term" value="F:transmembrane transporter activity"/>
    <property type="evidence" value="ECO:0007669"/>
    <property type="project" value="InterPro"/>
</dbReference>
<organism evidence="9 10">
    <name type="scientific">Pelosinus fermentans B4</name>
    <dbReference type="NCBI Taxonomy" id="1149862"/>
    <lineage>
        <taxon>Bacteria</taxon>
        <taxon>Bacillati</taxon>
        <taxon>Bacillota</taxon>
        <taxon>Negativicutes</taxon>
        <taxon>Selenomonadales</taxon>
        <taxon>Sporomusaceae</taxon>
        <taxon>Pelosinus</taxon>
    </lineage>
</organism>
<evidence type="ECO:0000256" key="7">
    <source>
        <dbReference type="SAM" id="Phobius"/>
    </source>
</evidence>
<feature type="transmembrane region" description="Helical" evidence="7">
    <location>
        <begin position="132"/>
        <end position="152"/>
    </location>
</feature>
<proteinExistence type="predicted"/>
<feature type="transmembrane region" description="Helical" evidence="7">
    <location>
        <begin position="71"/>
        <end position="89"/>
    </location>
</feature>
<evidence type="ECO:0000256" key="2">
    <source>
        <dbReference type="ARBA" id="ARBA00022448"/>
    </source>
</evidence>
<feature type="transmembrane region" description="Helical" evidence="7">
    <location>
        <begin position="158"/>
        <end position="177"/>
    </location>
</feature>
<evidence type="ECO:0000256" key="4">
    <source>
        <dbReference type="ARBA" id="ARBA00022692"/>
    </source>
</evidence>